<evidence type="ECO:0000256" key="3">
    <source>
        <dbReference type="ARBA" id="ARBA00012733"/>
    </source>
</evidence>
<proteinExistence type="inferred from homology"/>
<reference evidence="4 5" key="1">
    <citation type="submission" date="2021-08" db="EMBL/GenBank/DDBJ databases">
        <authorList>
            <person name="Zhang D."/>
            <person name="Zhang A."/>
            <person name="Wang L."/>
        </authorList>
    </citation>
    <scope>NUCLEOTIDE SEQUENCE [LARGE SCALE GENOMIC DNA]</scope>
    <source>
        <strain evidence="4 5">WL0086</strain>
    </source>
</reference>
<organism evidence="4 5">
    <name type="scientific">Actomonas aquatica</name>
    <dbReference type="NCBI Taxonomy" id="2866162"/>
    <lineage>
        <taxon>Bacteria</taxon>
        <taxon>Pseudomonadati</taxon>
        <taxon>Verrucomicrobiota</taxon>
        <taxon>Opitutia</taxon>
        <taxon>Opitutales</taxon>
        <taxon>Opitutaceae</taxon>
        <taxon>Actomonas</taxon>
    </lineage>
</organism>
<gene>
    <name evidence="4" type="ORF">K1X11_001960</name>
</gene>
<dbReference type="InterPro" id="IPR026856">
    <property type="entry name" value="Sialidase_fam"/>
</dbReference>
<keyword evidence="5" id="KW-1185">Reference proteome</keyword>
<comment type="similarity">
    <text evidence="2">Belongs to the glycosyl hydrolase 33 family.</text>
</comment>
<dbReference type="Proteomes" id="UP000738431">
    <property type="component" value="Chromosome"/>
</dbReference>
<dbReference type="CDD" id="cd15482">
    <property type="entry name" value="Sialidase_non-viral"/>
    <property type="match status" value="1"/>
</dbReference>
<dbReference type="EC" id="3.2.1.18" evidence="3"/>
<keyword evidence="4" id="KW-0326">Glycosidase</keyword>
<protein>
    <recommendedName>
        <fullName evidence="3">exo-alpha-sialidase</fullName>
        <ecNumber evidence="3">3.2.1.18</ecNumber>
    </recommendedName>
</protein>
<evidence type="ECO:0000256" key="1">
    <source>
        <dbReference type="ARBA" id="ARBA00000427"/>
    </source>
</evidence>
<evidence type="ECO:0000256" key="2">
    <source>
        <dbReference type="ARBA" id="ARBA00009348"/>
    </source>
</evidence>
<accession>A0ABZ1C8X6</accession>
<name>A0ABZ1C8X6_9BACT</name>
<comment type="catalytic activity">
    <reaction evidence="1">
        <text>Hydrolysis of alpha-(2-&gt;3)-, alpha-(2-&gt;6)-, alpha-(2-&gt;8)- glycosidic linkages of terminal sialic acid residues in oligosaccharides, glycoproteins, glycolipids, colominic acid and synthetic substrates.</text>
        <dbReference type="EC" id="3.2.1.18"/>
    </reaction>
</comment>
<dbReference type="SUPFAM" id="SSF50939">
    <property type="entry name" value="Sialidases"/>
    <property type="match status" value="1"/>
</dbReference>
<dbReference type="RefSeq" id="WP_221028815.1">
    <property type="nucleotide sequence ID" value="NZ_CP139781.1"/>
</dbReference>
<dbReference type="PANTHER" id="PTHR10628">
    <property type="entry name" value="SIALIDASE"/>
    <property type="match status" value="1"/>
</dbReference>
<dbReference type="PANTHER" id="PTHR10628:SF30">
    <property type="entry name" value="EXO-ALPHA-SIALIDASE"/>
    <property type="match status" value="1"/>
</dbReference>
<dbReference type="InterPro" id="IPR036278">
    <property type="entry name" value="Sialidase_sf"/>
</dbReference>
<dbReference type="Gene3D" id="2.120.10.10">
    <property type="match status" value="2"/>
</dbReference>
<evidence type="ECO:0000313" key="5">
    <source>
        <dbReference type="Proteomes" id="UP000738431"/>
    </source>
</evidence>
<dbReference type="GO" id="GO:0016798">
    <property type="term" value="F:hydrolase activity, acting on glycosyl bonds"/>
    <property type="evidence" value="ECO:0007669"/>
    <property type="project" value="UniProtKB-KW"/>
</dbReference>
<evidence type="ECO:0000313" key="4">
    <source>
        <dbReference type="EMBL" id="WRQ88154.1"/>
    </source>
</evidence>
<dbReference type="EMBL" id="CP139781">
    <property type="protein sequence ID" value="WRQ88154.1"/>
    <property type="molecule type" value="Genomic_DNA"/>
</dbReference>
<reference evidence="4 5" key="2">
    <citation type="submission" date="2023-12" db="EMBL/GenBank/DDBJ databases">
        <title>Description of an unclassified Opitutus bacterium of Verrucomicrobiota.</title>
        <authorList>
            <person name="Zhang D.-F."/>
        </authorList>
    </citation>
    <scope>NUCLEOTIDE SEQUENCE [LARGE SCALE GENOMIC DNA]</scope>
    <source>
        <strain evidence="4 5">WL0086</strain>
    </source>
</reference>
<sequence length="932" mass="97803">MRPDRCPHLSRLPLHLLAIITFPALWVAAAPPLALREVDPDRISGGVFAALSADGHFDSITTAPSAHTVAAEALPPGSPTKGTPPDVTAPWVAANTRLGDDPADLSNTQRHQAEPHVFRSRTNPAVLLATFQEGRLSDGGAASCGYAVSHNGGRTWRRDLIPALTRVNGGTYFRATDPVAAIDLDGNMFLNTLNARTSDFGLADLTIVRSSDGGETWTTPRLIYAAPSAQIFPDKNWMAVNDHPGASSANRLLVTFTGFTSNAQGQSTGADLRSSFSDDQGETWSPPVFIQPLGTSNQATQPLFLADGSALVVYIAFTTSTQAFRIECKRSPSGGASWPSPATVIHEVFSAWDDPVARDGVFLVSATLAKSNGTLFVTWTEAQSGSSRVRLSRSFDNGATWSAPIQVNESATGRSAFNPTVGASEDGQTVTVTWMDNRNAPDLRNWVDMYATTSTDGGLSWSADSRISDRTTDMRRAQSTPRGYMLGDYFGFAAGRTPAEPSVAVWVDTRAGEADPVATRFHPIPNSSYEGWRQAHFMPAGNDANDLSGPQGDVDRDGFANVFEYLYALDPFVADRGDAFTISASAIAEPRFAGRTDLSTDVWEHSTDGATWTPVSPAGRNPAGEIQLTDLPSARPLWVRRHVAVAGGPDVIGANTTTLGSDTRLVNLSSRAFVGSTAEAQLIPGFVVGDGPLDTLIRGIGPGLIPFNVNGVLSDPTLTLSPAPLSALTSNDNWGRDGGATAEDFNAVGAFALPADSLDAALSATLDSGSTTAVVSGPNSGVALAELYLSDTGSGATARLLNLSTRALVSTGERVLVGGFILEGNSPRRCLVRAVGPTLADFDVGGPLADPTLQLFRGSPGELVAENDDWSLSPSATAIATAADRIGAFDLRIASTDAALLVTLEPGSYTAVVSGVDGAEGVALVEVYVLDD</sequence>
<keyword evidence="4" id="KW-0378">Hydrolase</keyword>